<comment type="caution">
    <text evidence="3">The sequence shown here is derived from an EMBL/GenBank/DDBJ whole genome shotgun (WGS) entry which is preliminary data.</text>
</comment>
<dbReference type="OrthoDB" id="9789836at2"/>
<dbReference type="Gene3D" id="3.40.50.20">
    <property type="match status" value="1"/>
</dbReference>
<dbReference type="EMBL" id="QNTQ01000008">
    <property type="protein sequence ID" value="RBI85092.1"/>
    <property type="molecule type" value="Genomic_DNA"/>
</dbReference>
<reference evidence="3 4" key="1">
    <citation type="submission" date="2018-07" db="EMBL/GenBank/DDBJ databases">
        <title>Rhodosalinus sp. strain E84T genomic sequence and assembly.</title>
        <authorList>
            <person name="Liu Z.-W."/>
            <person name="Lu D.-C."/>
        </authorList>
    </citation>
    <scope>NUCLEOTIDE SEQUENCE [LARGE SCALE GENOMIC DNA]</scope>
    <source>
        <strain evidence="3 4">E84</strain>
    </source>
</reference>
<dbReference type="RefSeq" id="WP_113289420.1">
    <property type="nucleotide sequence ID" value="NZ_QNTQ01000008.1"/>
</dbReference>
<dbReference type="PANTHER" id="PTHR39962:SF1">
    <property type="entry name" value="LPXI FAMILY PROTEIN"/>
    <property type="match status" value="1"/>
</dbReference>
<dbReference type="InterPro" id="IPR043167">
    <property type="entry name" value="LpxI_C_sf"/>
</dbReference>
<organism evidence="3 4">
    <name type="scientific">Rhodosalinus halophilus</name>
    <dbReference type="NCBI Taxonomy" id="2259333"/>
    <lineage>
        <taxon>Bacteria</taxon>
        <taxon>Pseudomonadati</taxon>
        <taxon>Pseudomonadota</taxon>
        <taxon>Alphaproteobacteria</taxon>
        <taxon>Rhodobacterales</taxon>
        <taxon>Paracoccaceae</taxon>
        <taxon>Rhodosalinus</taxon>
    </lineage>
</organism>
<dbReference type="InterPro" id="IPR041255">
    <property type="entry name" value="LpxI_N"/>
</dbReference>
<dbReference type="InterPro" id="IPR053174">
    <property type="entry name" value="LpxI"/>
</dbReference>
<dbReference type="Gene3D" id="3.40.140.80">
    <property type="match status" value="1"/>
</dbReference>
<evidence type="ECO:0000259" key="2">
    <source>
        <dbReference type="Pfam" id="PF17930"/>
    </source>
</evidence>
<gene>
    <name evidence="3" type="ORF">DRV85_10575</name>
</gene>
<keyword evidence="4" id="KW-1185">Reference proteome</keyword>
<feature type="domain" description="LpxI C-terminal" evidence="1">
    <location>
        <begin position="128"/>
        <end position="295"/>
    </location>
</feature>
<feature type="domain" description="LpxI N-terminal" evidence="2">
    <location>
        <begin position="2"/>
        <end position="125"/>
    </location>
</feature>
<evidence type="ECO:0000313" key="4">
    <source>
        <dbReference type="Proteomes" id="UP000253370"/>
    </source>
</evidence>
<evidence type="ECO:0000259" key="1">
    <source>
        <dbReference type="Pfam" id="PF06230"/>
    </source>
</evidence>
<dbReference type="PANTHER" id="PTHR39962">
    <property type="entry name" value="BLL4848 PROTEIN"/>
    <property type="match status" value="1"/>
</dbReference>
<dbReference type="InterPro" id="IPR010415">
    <property type="entry name" value="LpxI_C"/>
</dbReference>
<dbReference type="AlphaFoldDB" id="A0A365U8V6"/>
<dbReference type="Proteomes" id="UP000253370">
    <property type="component" value="Unassembled WGS sequence"/>
</dbReference>
<dbReference type="Pfam" id="PF17930">
    <property type="entry name" value="LpxI_N"/>
    <property type="match status" value="1"/>
</dbReference>
<protein>
    <submittedName>
        <fullName evidence="3">LpxI family protein</fullName>
    </submittedName>
</protein>
<dbReference type="Pfam" id="PF06230">
    <property type="entry name" value="LpxI_C"/>
    <property type="match status" value="1"/>
</dbReference>
<sequence>MLALIAGEGALPAAVAAAQTRAPLICALRGHVPEGLTPDITFRLETLGGLMEMLRAQGVTEVCLCGAIGRPAIDLGAIDDLTWPMVPRMREALQRGDDGALRVALELFEGEGFGIVAAHEAAPSLLPPAGVLTEAQPRPDTAAEADLGAQVVAEMGAADQGQACVIRGARVVAREQADGTDAMLARLAPPRGGAPAQGAGDPFSWAADMMGDMLGGAADWLSGQEAEAEARAGILYKAPKPDQDRRADLPTIGPRTVPAVAAAGLAGIVVSAGGVIVLDRAATVAACDRAGLFLWVRG</sequence>
<accession>A0A365U8V6</accession>
<name>A0A365U8V6_9RHOB</name>
<proteinExistence type="predicted"/>
<evidence type="ECO:0000313" key="3">
    <source>
        <dbReference type="EMBL" id="RBI85092.1"/>
    </source>
</evidence>